<evidence type="ECO:0000313" key="2">
    <source>
        <dbReference type="EMBL" id="KKM64173.1"/>
    </source>
</evidence>
<dbReference type="SUPFAM" id="SSF47729">
    <property type="entry name" value="IHF-like DNA-binding proteins"/>
    <property type="match status" value="1"/>
</dbReference>
<proteinExistence type="predicted"/>
<dbReference type="GO" id="GO:0003677">
    <property type="term" value="F:DNA binding"/>
    <property type="evidence" value="ECO:0007669"/>
    <property type="project" value="InterPro"/>
</dbReference>
<name>A0A0F9J3M6_9ZZZZ</name>
<dbReference type="EMBL" id="LAZR01010954">
    <property type="protein sequence ID" value="KKM64173.1"/>
    <property type="molecule type" value="Genomic_DNA"/>
</dbReference>
<feature type="region of interest" description="Disordered" evidence="1">
    <location>
        <begin position="138"/>
        <end position="157"/>
    </location>
</feature>
<dbReference type="InterPro" id="IPR010992">
    <property type="entry name" value="IHF-like_DNA-bd_dom_sf"/>
</dbReference>
<evidence type="ECO:0000256" key="1">
    <source>
        <dbReference type="SAM" id="MobiDB-lite"/>
    </source>
</evidence>
<gene>
    <name evidence="2" type="ORF">LCGC14_1504080</name>
</gene>
<sequence>MPKSVKAQPTVRCVQHAARNMGVSEHFALNLVAHFLEKVGEETAAGRVVRIPGFGIFGTHLFIPKKKGKEPYCMPSFSAARPFREEVFQCCTPSMAQDKALRNHRKSNHLTSGAKKNTARVFTAMKAMRDRVDAQARRLGVYAGPNSKKAPPPELLP</sequence>
<organism evidence="2">
    <name type="scientific">marine sediment metagenome</name>
    <dbReference type="NCBI Taxonomy" id="412755"/>
    <lineage>
        <taxon>unclassified sequences</taxon>
        <taxon>metagenomes</taxon>
        <taxon>ecological metagenomes</taxon>
    </lineage>
</organism>
<comment type="caution">
    <text evidence="2">The sequence shown here is derived from an EMBL/GenBank/DDBJ whole genome shotgun (WGS) entry which is preliminary data.</text>
</comment>
<reference evidence="2" key="1">
    <citation type="journal article" date="2015" name="Nature">
        <title>Complex archaea that bridge the gap between prokaryotes and eukaryotes.</title>
        <authorList>
            <person name="Spang A."/>
            <person name="Saw J.H."/>
            <person name="Jorgensen S.L."/>
            <person name="Zaremba-Niedzwiedzka K."/>
            <person name="Martijn J."/>
            <person name="Lind A.E."/>
            <person name="van Eijk R."/>
            <person name="Schleper C."/>
            <person name="Guy L."/>
            <person name="Ettema T.J."/>
        </authorList>
    </citation>
    <scope>NUCLEOTIDE SEQUENCE</scope>
</reference>
<dbReference type="AlphaFoldDB" id="A0A0F9J3M6"/>
<accession>A0A0F9J3M6</accession>
<dbReference type="Gene3D" id="4.10.520.10">
    <property type="entry name" value="IHF-like DNA-binding proteins"/>
    <property type="match status" value="1"/>
</dbReference>
<protein>
    <submittedName>
        <fullName evidence="2">Uncharacterized protein</fullName>
    </submittedName>
</protein>